<organism evidence="11 12">
    <name type="scientific">Pichia kudriavzevii</name>
    <name type="common">Yeast</name>
    <name type="synonym">Issatchenkia orientalis</name>
    <dbReference type="NCBI Taxonomy" id="4909"/>
    <lineage>
        <taxon>Eukaryota</taxon>
        <taxon>Fungi</taxon>
        <taxon>Dikarya</taxon>
        <taxon>Ascomycota</taxon>
        <taxon>Saccharomycotina</taxon>
        <taxon>Pichiomycetes</taxon>
        <taxon>Pichiales</taxon>
        <taxon>Pichiaceae</taxon>
        <taxon>Pichia</taxon>
    </lineage>
</organism>
<keyword evidence="2" id="KW-0479">Metal-binding</keyword>
<dbReference type="PROSITE" id="PS50114">
    <property type="entry name" value="GATA_ZN_FINGER_2"/>
    <property type="match status" value="1"/>
</dbReference>
<keyword evidence="7" id="KW-0539">Nucleus</keyword>
<feature type="compositionally biased region" description="Basic residues" evidence="9">
    <location>
        <begin position="442"/>
        <end position="453"/>
    </location>
</feature>
<evidence type="ECO:0000256" key="2">
    <source>
        <dbReference type="ARBA" id="ARBA00022723"/>
    </source>
</evidence>
<reference evidence="12" key="1">
    <citation type="journal article" date="2014" name="Microb. Cell Fact.">
        <title>Exploiting Issatchenkia orientalis SD108 for succinic acid production.</title>
        <authorList>
            <person name="Xiao H."/>
            <person name="Shao Z."/>
            <person name="Jiang Y."/>
            <person name="Dole S."/>
            <person name="Zhao H."/>
        </authorList>
    </citation>
    <scope>NUCLEOTIDE SEQUENCE [LARGE SCALE GENOMIC DNA]</scope>
    <source>
        <strain evidence="12">SD108</strain>
    </source>
</reference>
<dbReference type="EMBL" id="JQFK01000001">
    <property type="protein sequence ID" value="KGK40608.1"/>
    <property type="molecule type" value="Genomic_DNA"/>
</dbReference>
<feature type="region of interest" description="Disordered" evidence="9">
    <location>
        <begin position="115"/>
        <end position="229"/>
    </location>
</feature>
<dbReference type="PRINTS" id="PR00619">
    <property type="entry name" value="GATAZNFINGER"/>
</dbReference>
<dbReference type="PANTHER" id="PTHR10071">
    <property type="entry name" value="TRANSCRIPTION FACTOR GATA FAMILY MEMBER"/>
    <property type="match status" value="1"/>
</dbReference>
<feature type="compositionally biased region" description="Low complexity" evidence="9">
    <location>
        <begin position="60"/>
        <end position="74"/>
    </location>
</feature>
<evidence type="ECO:0000259" key="10">
    <source>
        <dbReference type="PROSITE" id="PS50114"/>
    </source>
</evidence>
<dbReference type="InterPro" id="IPR039355">
    <property type="entry name" value="Transcription_factor_GATA"/>
</dbReference>
<keyword evidence="3 8" id="KW-0863">Zinc-finger</keyword>
<comment type="subcellular location">
    <subcellularLocation>
        <location evidence="1">Nucleus</location>
    </subcellularLocation>
</comment>
<evidence type="ECO:0000313" key="11">
    <source>
        <dbReference type="EMBL" id="KGK40608.1"/>
    </source>
</evidence>
<dbReference type="GO" id="GO:0008270">
    <property type="term" value="F:zinc ion binding"/>
    <property type="evidence" value="ECO:0007669"/>
    <property type="project" value="UniProtKB-KW"/>
</dbReference>
<evidence type="ECO:0000256" key="8">
    <source>
        <dbReference type="PROSITE-ProRule" id="PRU00094"/>
    </source>
</evidence>
<dbReference type="AlphaFoldDB" id="A0A099P6B5"/>
<dbReference type="Gene3D" id="3.30.50.10">
    <property type="entry name" value="Erythroid Transcription Factor GATA-1, subunit A"/>
    <property type="match status" value="1"/>
</dbReference>
<dbReference type="GO" id="GO:0005634">
    <property type="term" value="C:nucleus"/>
    <property type="evidence" value="ECO:0007669"/>
    <property type="project" value="UniProtKB-SubCell"/>
</dbReference>
<protein>
    <recommendedName>
        <fullName evidence="10">GATA-type domain-containing protein</fullName>
    </recommendedName>
</protein>
<dbReference type="FunFam" id="3.30.50.10:FF:000007">
    <property type="entry name" value="Nitrogen regulatory AreA, N-terminal"/>
    <property type="match status" value="1"/>
</dbReference>
<dbReference type="InterPro" id="IPR000679">
    <property type="entry name" value="Znf_GATA"/>
</dbReference>
<dbReference type="Proteomes" id="UP000029867">
    <property type="component" value="Unassembled WGS sequence"/>
</dbReference>
<evidence type="ECO:0000256" key="3">
    <source>
        <dbReference type="ARBA" id="ARBA00022771"/>
    </source>
</evidence>
<dbReference type="PANTHER" id="PTHR10071:SF281">
    <property type="entry name" value="BOX A-BINDING FACTOR-RELATED"/>
    <property type="match status" value="1"/>
</dbReference>
<dbReference type="HOGENOM" id="CLU_395405_0_0_1"/>
<feature type="compositionally biased region" description="Low complexity" evidence="9">
    <location>
        <begin position="560"/>
        <end position="570"/>
    </location>
</feature>
<evidence type="ECO:0000256" key="6">
    <source>
        <dbReference type="ARBA" id="ARBA00023163"/>
    </source>
</evidence>
<feature type="compositionally biased region" description="Polar residues" evidence="9">
    <location>
        <begin position="165"/>
        <end position="196"/>
    </location>
</feature>
<feature type="domain" description="GATA-type" evidence="10">
    <location>
        <begin position="487"/>
        <end position="540"/>
    </location>
</feature>
<dbReference type="InterPro" id="IPR013860">
    <property type="entry name" value="AreA_GATA"/>
</dbReference>
<keyword evidence="5" id="KW-0805">Transcription regulation</keyword>
<feature type="compositionally biased region" description="Low complexity" evidence="9">
    <location>
        <begin position="413"/>
        <end position="430"/>
    </location>
</feature>
<keyword evidence="4" id="KW-0862">Zinc</keyword>
<dbReference type="InterPro" id="IPR013088">
    <property type="entry name" value="Znf_NHR/GATA"/>
</dbReference>
<sequence length="687" mass="76986">MTLTEKPKESSAVTLWRMYSKAKAGLPYKSRMENLTWRLMYINMRRNIDTNKRQNLETASLNTSNESSNPNSSSRWPQFPDLNFGENHDNFSVNDRDNDTKKHMEFTYLDHIKALSNEDSDHNQQRSNKGFPRKDIPNAQRGHFSKLSQSFQHQHTNKPGRPTRPSLTPTLSQANSFSNMNLMGVSPKSSNHSYGIQMQHAQQSKQLHLQQQAQPPPPPPSSSEAVPSYSFNSLNTSNFEFGSNYGDYDTPTEQDLLLSTSVQTNSPSSFSAKELNVGSVPTYSHFSSSFSIPNSLNGHSYSFSQTQFPTFNREEPVISSSSMSNINSELFKRELNQNVDFFDSPMDSPIKSNMKLTNVNLDLDDRSLSMHHESHSHIDFDLHGDINLIDSIPSLDSYGKETGSTSPPKTARKSSSASMSFSSSKQQSAKITKRTSTSNAAMKRKSTSSRRKKTESNTPTSQNNTPSNSTSTSSTTKTAATTNPSNGDSDISCTNCHTKTTPLWRRNPEGQPLCNACGLFLKLHGVVRPLSLKTDVIKKRQRGTTSATKKRRGKSEQENPNDNSSNNNYSKLDFDNQESKIDTIRDSEKTSGNTHNVSSLSKDNMIANDLNMDSLMDLDQPLDHSYFIDNFDANVMMNEDMVVHNTPQLSPYDHKSLENTTPAISGPHTNNSSDMKPQNWDWLNMEI</sequence>
<feature type="compositionally biased region" description="Low complexity" evidence="9">
    <location>
        <begin position="456"/>
        <end position="486"/>
    </location>
</feature>
<feature type="compositionally biased region" description="Polar residues" evidence="9">
    <location>
        <begin position="658"/>
        <end position="676"/>
    </location>
</feature>
<evidence type="ECO:0000313" key="12">
    <source>
        <dbReference type="Proteomes" id="UP000029867"/>
    </source>
</evidence>
<name>A0A099P6B5_PICKU</name>
<gene>
    <name evidence="11" type="ORF">JL09_g67</name>
</gene>
<feature type="region of interest" description="Disordered" evidence="9">
    <location>
        <begin position="396"/>
        <end position="494"/>
    </location>
</feature>
<evidence type="ECO:0000256" key="7">
    <source>
        <dbReference type="ARBA" id="ARBA00023242"/>
    </source>
</evidence>
<keyword evidence="6" id="KW-0804">Transcription</keyword>
<proteinExistence type="predicted"/>
<feature type="region of interest" description="Disordered" evidence="9">
    <location>
        <begin position="658"/>
        <end position="680"/>
    </location>
</feature>
<accession>A0A099P6B5</accession>
<evidence type="ECO:0000256" key="1">
    <source>
        <dbReference type="ARBA" id="ARBA00004123"/>
    </source>
</evidence>
<evidence type="ECO:0000256" key="9">
    <source>
        <dbReference type="SAM" id="MobiDB-lite"/>
    </source>
</evidence>
<feature type="compositionally biased region" description="Low complexity" evidence="9">
    <location>
        <begin position="199"/>
        <end position="213"/>
    </location>
</feature>
<feature type="region of interest" description="Disordered" evidence="9">
    <location>
        <begin position="59"/>
        <end position="98"/>
    </location>
</feature>
<dbReference type="Pfam" id="PF08550">
    <property type="entry name" value="GATA_AreA"/>
    <property type="match status" value="1"/>
</dbReference>
<dbReference type="GO" id="GO:0045944">
    <property type="term" value="P:positive regulation of transcription by RNA polymerase II"/>
    <property type="evidence" value="ECO:0007669"/>
    <property type="project" value="TreeGrafter"/>
</dbReference>
<dbReference type="SMART" id="SM00401">
    <property type="entry name" value="ZnF_GATA"/>
    <property type="match status" value="1"/>
</dbReference>
<comment type="caution">
    <text evidence="11">The sequence shown here is derived from an EMBL/GenBank/DDBJ whole genome shotgun (WGS) entry which is preliminary data.</text>
</comment>
<evidence type="ECO:0000256" key="5">
    <source>
        <dbReference type="ARBA" id="ARBA00023015"/>
    </source>
</evidence>
<dbReference type="SUPFAM" id="SSF57716">
    <property type="entry name" value="Glucocorticoid receptor-like (DNA-binding domain)"/>
    <property type="match status" value="1"/>
</dbReference>
<feature type="compositionally biased region" description="Basic and acidic residues" evidence="9">
    <location>
        <begin position="86"/>
        <end position="98"/>
    </location>
</feature>
<dbReference type="GO" id="GO:0000122">
    <property type="term" value="P:negative regulation of transcription by RNA polymerase II"/>
    <property type="evidence" value="ECO:0007669"/>
    <property type="project" value="TreeGrafter"/>
</dbReference>
<dbReference type="GO" id="GO:0000978">
    <property type="term" value="F:RNA polymerase II cis-regulatory region sequence-specific DNA binding"/>
    <property type="evidence" value="ECO:0007669"/>
    <property type="project" value="TreeGrafter"/>
</dbReference>
<dbReference type="GO" id="GO:0000981">
    <property type="term" value="F:DNA-binding transcription factor activity, RNA polymerase II-specific"/>
    <property type="evidence" value="ECO:0007669"/>
    <property type="project" value="TreeGrafter"/>
</dbReference>
<dbReference type="PROSITE" id="PS00344">
    <property type="entry name" value="GATA_ZN_FINGER_1"/>
    <property type="match status" value="1"/>
</dbReference>
<evidence type="ECO:0000256" key="4">
    <source>
        <dbReference type="ARBA" id="ARBA00022833"/>
    </source>
</evidence>
<dbReference type="VEuPathDB" id="FungiDB:C5L36_0A10820"/>
<dbReference type="CDD" id="cd00202">
    <property type="entry name" value="ZnF_GATA"/>
    <property type="match status" value="1"/>
</dbReference>
<feature type="region of interest" description="Disordered" evidence="9">
    <location>
        <begin position="537"/>
        <end position="575"/>
    </location>
</feature>
<dbReference type="Pfam" id="PF00320">
    <property type="entry name" value="GATA"/>
    <property type="match status" value="1"/>
</dbReference>
<dbReference type="eggNOG" id="KOG1601">
    <property type="taxonomic scope" value="Eukaryota"/>
</dbReference>